<proteinExistence type="predicted"/>
<dbReference type="AlphaFoldDB" id="A0A1Y5T9M9"/>
<evidence type="ECO:0000313" key="1">
    <source>
        <dbReference type="EMBL" id="SLN58535.1"/>
    </source>
</evidence>
<protein>
    <submittedName>
        <fullName evidence="1">Uncharacterized protein</fullName>
    </submittedName>
</protein>
<dbReference type="OrthoDB" id="7831801at2"/>
<dbReference type="Proteomes" id="UP000193900">
    <property type="component" value="Unassembled WGS sequence"/>
</dbReference>
<keyword evidence="2" id="KW-1185">Reference proteome</keyword>
<dbReference type="RefSeq" id="WP_085879514.1">
    <property type="nucleotide sequence ID" value="NZ_FWFZ01000013.1"/>
</dbReference>
<sequence>MGNVFRLGAATFEVQPVAAQTAEAVLRDDVIKQGIWRRVWSWNGETGTFRVASTAEGAVPLPNALVFFVPSVQPGGAVGRDPAASARMAKRFLSQTGAGDMTTLLRGVSKILHIPQKTLPLDDFAPLRPVVAFDINQHTDFAVLLLRDAARDLSGYLCLPSRVSYHHEITRVLDAEGLEALLAARPELRAPQPSFVVPARSDANRHLRRMALTQKEGELAEALAALPTGTGGDVARGNLEARRDRTRAEVAALSGA</sequence>
<accession>A0A1Y5T9M9</accession>
<organism evidence="1 2">
    <name type="scientific">Roseisalinus antarcticus</name>
    <dbReference type="NCBI Taxonomy" id="254357"/>
    <lineage>
        <taxon>Bacteria</taxon>
        <taxon>Pseudomonadati</taxon>
        <taxon>Pseudomonadota</taxon>
        <taxon>Alphaproteobacteria</taxon>
        <taxon>Rhodobacterales</taxon>
        <taxon>Roseobacteraceae</taxon>
        <taxon>Roseisalinus</taxon>
    </lineage>
</organism>
<evidence type="ECO:0000313" key="2">
    <source>
        <dbReference type="Proteomes" id="UP000193900"/>
    </source>
</evidence>
<dbReference type="EMBL" id="FWFZ01000013">
    <property type="protein sequence ID" value="SLN58535.1"/>
    <property type="molecule type" value="Genomic_DNA"/>
</dbReference>
<gene>
    <name evidence="1" type="ORF">ROA7023_02686</name>
</gene>
<reference evidence="1 2" key="1">
    <citation type="submission" date="2017-03" db="EMBL/GenBank/DDBJ databases">
        <authorList>
            <person name="Afonso C.L."/>
            <person name="Miller P.J."/>
            <person name="Scott M.A."/>
            <person name="Spackman E."/>
            <person name="Goraichik I."/>
            <person name="Dimitrov K.M."/>
            <person name="Suarez D.L."/>
            <person name="Swayne D.E."/>
        </authorList>
    </citation>
    <scope>NUCLEOTIDE SEQUENCE [LARGE SCALE GENOMIC DNA]</scope>
    <source>
        <strain evidence="1 2">CECT 7023</strain>
    </source>
</reference>
<name>A0A1Y5T9M9_9RHOB</name>